<evidence type="ECO:0000256" key="2">
    <source>
        <dbReference type="ARBA" id="ARBA00004429"/>
    </source>
</evidence>
<keyword evidence="31" id="KW-1185">Reference proteome</keyword>
<dbReference type="Pfam" id="PF02518">
    <property type="entry name" value="HATPase_c"/>
    <property type="match status" value="1"/>
</dbReference>
<comment type="function">
    <text evidence="18">Putative oxygen sensor; modulates the activity of FixJ, a transcriptional activator of nitrogen fixation fixK gene. FixL probably acts as a kinase that phosphorylates FixJ.</text>
</comment>
<dbReference type="PROSITE" id="PS50112">
    <property type="entry name" value="PAS"/>
    <property type="match status" value="3"/>
</dbReference>
<evidence type="ECO:0000256" key="23">
    <source>
        <dbReference type="PROSITE-ProRule" id="PRU00244"/>
    </source>
</evidence>
<dbReference type="Gene3D" id="3.30.565.10">
    <property type="entry name" value="Histidine kinase-like ATPase, C-terminal domain"/>
    <property type="match status" value="1"/>
</dbReference>
<feature type="domain" description="MHYT" evidence="29">
    <location>
        <begin position="19"/>
        <end position="214"/>
    </location>
</feature>
<reference evidence="30 31" key="1">
    <citation type="submission" date="2018-07" db="EMBL/GenBank/DDBJ databases">
        <title>Genomic Encyclopedia of Type Strains, Phase IV (KMG-IV): sequencing the most valuable type-strain genomes for metagenomic binning, comparative biology and taxonomic classification.</title>
        <authorList>
            <person name="Goeker M."/>
        </authorList>
    </citation>
    <scope>NUCLEOTIDE SEQUENCE [LARGE SCALE GENOMIC DNA]</scope>
    <source>
        <strain evidence="30 31">DSM 21352</strain>
    </source>
</reference>
<dbReference type="Pfam" id="PF03707">
    <property type="entry name" value="MHYT"/>
    <property type="match status" value="3"/>
</dbReference>
<dbReference type="CDD" id="cd00088">
    <property type="entry name" value="HPT"/>
    <property type="match status" value="1"/>
</dbReference>
<evidence type="ECO:0000256" key="14">
    <source>
        <dbReference type="ARBA" id="ARBA00023012"/>
    </source>
</evidence>
<keyword evidence="4" id="KW-1003">Cell membrane</keyword>
<dbReference type="InterPro" id="IPR003594">
    <property type="entry name" value="HATPase_dom"/>
</dbReference>
<feature type="domain" description="Histidine kinase" evidence="24">
    <location>
        <begin position="660"/>
        <end position="876"/>
    </location>
</feature>
<evidence type="ECO:0000256" key="5">
    <source>
        <dbReference type="ARBA" id="ARBA00022519"/>
    </source>
</evidence>
<dbReference type="InterPro" id="IPR011006">
    <property type="entry name" value="CheY-like_superfamily"/>
</dbReference>
<dbReference type="InterPro" id="IPR005467">
    <property type="entry name" value="His_kinase_dom"/>
</dbReference>
<feature type="transmembrane region" description="Helical" evidence="23">
    <location>
        <begin position="88"/>
        <end position="111"/>
    </location>
</feature>
<dbReference type="InterPro" id="IPR036641">
    <property type="entry name" value="HPT_dom_sf"/>
</dbReference>
<keyword evidence="11" id="KW-0418">Kinase</keyword>
<dbReference type="SMART" id="SM00448">
    <property type="entry name" value="REC"/>
    <property type="match status" value="1"/>
</dbReference>
<evidence type="ECO:0000259" key="27">
    <source>
        <dbReference type="PROSITE" id="PS50113"/>
    </source>
</evidence>
<dbReference type="PANTHER" id="PTHR43047">
    <property type="entry name" value="TWO-COMPONENT HISTIDINE PROTEIN KINASE"/>
    <property type="match status" value="1"/>
</dbReference>
<dbReference type="EMBL" id="QQAV01000019">
    <property type="protein sequence ID" value="RDI16862.1"/>
    <property type="molecule type" value="Genomic_DNA"/>
</dbReference>
<dbReference type="PRINTS" id="PR00344">
    <property type="entry name" value="BCTRLSENSOR"/>
</dbReference>
<dbReference type="InterPro" id="IPR013767">
    <property type="entry name" value="PAS_fold"/>
</dbReference>
<dbReference type="Pfam" id="PF00989">
    <property type="entry name" value="PAS"/>
    <property type="match status" value="1"/>
</dbReference>
<keyword evidence="14" id="KW-0902">Two-component regulatory system</keyword>
<dbReference type="EC" id="2.7.13.3" evidence="3"/>
<evidence type="ECO:0000256" key="21">
    <source>
        <dbReference type="PROSITE-ProRule" id="PRU00110"/>
    </source>
</evidence>
<dbReference type="SUPFAM" id="SSF55785">
    <property type="entry name" value="PYP-like sensor domain (PAS domain)"/>
    <property type="match status" value="3"/>
</dbReference>
<dbReference type="FunFam" id="3.30.450.20:FF:000060">
    <property type="entry name" value="Sensor protein FixL"/>
    <property type="match status" value="1"/>
</dbReference>
<evidence type="ECO:0000256" key="13">
    <source>
        <dbReference type="ARBA" id="ARBA00022989"/>
    </source>
</evidence>
<comment type="function">
    <text evidence="17">Member of the two-component regulatory system BvgS/BvgA. Phosphorylates BvgA via a four-step phosphorelay in response to environmental signals.</text>
</comment>
<dbReference type="SUPFAM" id="SSF47226">
    <property type="entry name" value="Histidine-containing phosphotransfer domain, HPT domain"/>
    <property type="match status" value="1"/>
</dbReference>
<organism evidence="30 31">
    <name type="scientific">Pseudacidovorax intermedius</name>
    <dbReference type="NCBI Taxonomy" id="433924"/>
    <lineage>
        <taxon>Bacteria</taxon>
        <taxon>Pseudomonadati</taxon>
        <taxon>Pseudomonadota</taxon>
        <taxon>Betaproteobacteria</taxon>
        <taxon>Burkholderiales</taxon>
        <taxon>Comamonadaceae</taxon>
        <taxon>Pseudacidovorax</taxon>
    </lineage>
</organism>
<evidence type="ECO:0000256" key="16">
    <source>
        <dbReference type="ARBA" id="ARBA00023136"/>
    </source>
</evidence>
<feature type="transmembrane region" description="Helical" evidence="23">
    <location>
        <begin position="227"/>
        <end position="251"/>
    </location>
</feature>
<dbReference type="Pfam" id="PF01627">
    <property type="entry name" value="Hpt"/>
    <property type="match status" value="1"/>
</dbReference>
<dbReference type="RefSeq" id="WP_114804974.1">
    <property type="nucleotide sequence ID" value="NZ_QQAV01000019.1"/>
</dbReference>
<evidence type="ECO:0000256" key="12">
    <source>
        <dbReference type="ARBA" id="ARBA00022840"/>
    </source>
</evidence>
<feature type="domain" description="PAC" evidence="27">
    <location>
        <begin position="590"/>
        <end position="642"/>
    </location>
</feature>
<evidence type="ECO:0000313" key="30">
    <source>
        <dbReference type="EMBL" id="RDI16862.1"/>
    </source>
</evidence>
<dbReference type="InterPro" id="IPR035965">
    <property type="entry name" value="PAS-like_dom_sf"/>
</dbReference>
<keyword evidence="6 22" id="KW-0597">Phosphoprotein</keyword>
<dbReference type="InterPro" id="IPR008207">
    <property type="entry name" value="Sig_transdc_His_kin_Hpt_dom"/>
</dbReference>
<dbReference type="InterPro" id="IPR001610">
    <property type="entry name" value="PAC"/>
</dbReference>
<gene>
    <name evidence="30" type="ORF">DFR41_11931</name>
</gene>
<evidence type="ECO:0000256" key="4">
    <source>
        <dbReference type="ARBA" id="ARBA00022475"/>
    </source>
</evidence>
<keyword evidence="8 23" id="KW-0812">Transmembrane</keyword>
<dbReference type="Proteomes" id="UP000255265">
    <property type="component" value="Unassembled WGS sequence"/>
</dbReference>
<evidence type="ECO:0000256" key="17">
    <source>
        <dbReference type="ARBA" id="ARBA00058004"/>
    </source>
</evidence>
<keyword evidence="12" id="KW-0067">ATP-binding</keyword>
<dbReference type="InterPro" id="IPR000700">
    <property type="entry name" value="PAS-assoc_C"/>
</dbReference>
<dbReference type="NCBIfam" id="TIGR00229">
    <property type="entry name" value="sensory_box"/>
    <property type="match status" value="3"/>
</dbReference>
<dbReference type="SMART" id="SM00091">
    <property type="entry name" value="PAS"/>
    <property type="match status" value="3"/>
</dbReference>
<dbReference type="CDD" id="cd00130">
    <property type="entry name" value="PAS"/>
    <property type="match status" value="3"/>
</dbReference>
<dbReference type="SMART" id="SM00086">
    <property type="entry name" value="PAC"/>
    <property type="match status" value="3"/>
</dbReference>
<dbReference type="Gene3D" id="1.10.287.130">
    <property type="match status" value="1"/>
</dbReference>
<evidence type="ECO:0000256" key="10">
    <source>
        <dbReference type="ARBA" id="ARBA00022741"/>
    </source>
</evidence>
<dbReference type="GO" id="GO:0005886">
    <property type="term" value="C:plasma membrane"/>
    <property type="evidence" value="ECO:0007669"/>
    <property type="project" value="UniProtKB-SubCell"/>
</dbReference>
<keyword evidence="7" id="KW-0808">Transferase</keyword>
<feature type="domain" description="PAS" evidence="26">
    <location>
        <begin position="514"/>
        <end position="561"/>
    </location>
</feature>
<dbReference type="PROSITE" id="PS50924">
    <property type="entry name" value="MHYT"/>
    <property type="match status" value="1"/>
</dbReference>
<feature type="transmembrane region" description="Helical" evidence="23">
    <location>
        <begin position="58"/>
        <end position="82"/>
    </location>
</feature>
<evidence type="ECO:0000256" key="19">
    <source>
        <dbReference type="ARBA" id="ARBA00070152"/>
    </source>
</evidence>
<protein>
    <recommendedName>
        <fullName evidence="20">Sensor protein FixL</fullName>
        <ecNumber evidence="3">2.7.13.3</ecNumber>
    </recommendedName>
    <alternativeName>
        <fullName evidence="19">Virulence sensor protein BvgS</fullName>
    </alternativeName>
</protein>
<dbReference type="Pfam" id="PF00072">
    <property type="entry name" value="Response_reg"/>
    <property type="match status" value="1"/>
</dbReference>
<dbReference type="GO" id="GO:0006355">
    <property type="term" value="P:regulation of DNA-templated transcription"/>
    <property type="evidence" value="ECO:0007669"/>
    <property type="project" value="InterPro"/>
</dbReference>
<dbReference type="Gene3D" id="3.30.450.20">
    <property type="entry name" value="PAS domain"/>
    <property type="match status" value="3"/>
</dbReference>
<comment type="subcellular location">
    <subcellularLocation>
        <location evidence="2">Cell inner membrane</location>
        <topology evidence="2">Multi-pass membrane protein</topology>
    </subcellularLocation>
</comment>
<name>A0A370F4K2_9BURK</name>
<feature type="domain" description="PAC" evidence="27">
    <location>
        <begin position="468"/>
        <end position="520"/>
    </location>
</feature>
<evidence type="ECO:0000256" key="20">
    <source>
        <dbReference type="ARBA" id="ARBA00070616"/>
    </source>
</evidence>
<evidence type="ECO:0000256" key="18">
    <source>
        <dbReference type="ARBA" id="ARBA00059827"/>
    </source>
</evidence>
<feature type="transmembrane region" description="Helical" evidence="23">
    <location>
        <begin position="23"/>
        <end position="46"/>
    </location>
</feature>
<evidence type="ECO:0000256" key="11">
    <source>
        <dbReference type="ARBA" id="ARBA00022777"/>
    </source>
</evidence>
<dbReference type="SMART" id="SM00387">
    <property type="entry name" value="HATPase_c"/>
    <property type="match status" value="1"/>
</dbReference>
<dbReference type="InterPro" id="IPR003661">
    <property type="entry name" value="HisK_dim/P_dom"/>
</dbReference>
<dbReference type="PROSITE" id="PS50109">
    <property type="entry name" value="HIS_KIN"/>
    <property type="match status" value="1"/>
</dbReference>
<feature type="domain" description="HPt" evidence="28">
    <location>
        <begin position="1048"/>
        <end position="1141"/>
    </location>
</feature>
<dbReference type="PANTHER" id="PTHR43047:SF64">
    <property type="entry name" value="HISTIDINE KINASE CONTAINING CHEY-HOMOLOGOUS RECEIVER DOMAIN AND PAS DOMAIN-RELATED"/>
    <property type="match status" value="1"/>
</dbReference>
<dbReference type="AlphaFoldDB" id="A0A370F4K2"/>
<keyword evidence="5" id="KW-0997">Cell inner membrane</keyword>
<dbReference type="PROSITE" id="PS50113">
    <property type="entry name" value="PAC"/>
    <property type="match status" value="2"/>
</dbReference>
<dbReference type="CDD" id="cd16922">
    <property type="entry name" value="HATPase_EvgS-ArcB-TorS-like"/>
    <property type="match status" value="1"/>
</dbReference>
<feature type="transmembrane region" description="Helical" evidence="23">
    <location>
        <begin position="155"/>
        <end position="174"/>
    </location>
</feature>
<dbReference type="Pfam" id="PF00512">
    <property type="entry name" value="HisKA"/>
    <property type="match status" value="1"/>
</dbReference>
<evidence type="ECO:0000256" key="15">
    <source>
        <dbReference type="ARBA" id="ARBA00023026"/>
    </source>
</evidence>
<dbReference type="SMART" id="SM00388">
    <property type="entry name" value="HisKA"/>
    <property type="match status" value="1"/>
</dbReference>
<feature type="domain" description="PAS" evidence="26">
    <location>
        <begin position="263"/>
        <end position="333"/>
    </location>
</feature>
<dbReference type="CDD" id="cd17546">
    <property type="entry name" value="REC_hyHK_CKI1_RcsC-like"/>
    <property type="match status" value="1"/>
</dbReference>
<comment type="catalytic activity">
    <reaction evidence="1">
        <text>ATP + protein L-histidine = ADP + protein N-phospho-L-histidine.</text>
        <dbReference type="EC" id="2.7.13.3"/>
    </reaction>
</comment>
<feature type="transmembrane region" description="Helical" evidence="23">
    <location>
        <begin position="186"/>
        <end position="207"/>
    </location>
</feature>
<dbReference type="Gene3D" id="1.20.120.160">
    <property type="entry name" value="HPT domain"/>
    <property type="match status" value="1"/>
</dbReference>
<dbReference type="PROSITE" id="PS50110">
    <property type="entry name" value="RESPONSE_REGULATORY"/>
    <property type="match status" value="1"/>
</dbReference>
<dbReference type="OrthoDB" id="9810730at2"/>
<evidence type="ECO:0000259" key="28">
    <source>
        <dbReference type="PROSITE" id="PS50894"/>
    </source>
</evidence>
<sequence>MSWISSADFAAEPLLWRLHDARLVGLSVLMAILSSILAVHMASLGWRARNAGIRHLSAAGGALAMACGIWAMHFIGMLAFALCAAAPIGLGMTALSLLPALGACWVAMLLLTRAHLGRAAIAWGGVAVGAGIGAMHHAGMAASAAMVGMRQDPGLTAFSLVLAVLLATLALWVYARLRVQAQNRPWRVAAVAGSVLGLAILAMHYTAMAALRFDGVAIDGVPEGRHTLLVVAIAGFVALIGLLAVALQVGLRQRHLLEQVRRSESRLRALVDTAVDGIVMIDAHGTVQSFNGAAERLLGWRAEEVVGRNIAMLMPEPHRSGHDGYLERYMATGLARIIGVGREVEARDKEGRLVPVRLAVGRAELPDEALFVGFLTDIRERRDMELSLRRSEEQFRSLIANIPGVTFRCRFARDWRMLFISDAVEGLCGFPAEDFLAGRISYADLMHPDDVERIWRQVGQALDQDRSYHVEYRLRHRSGRLRWVSETGRGVRGNDGEIQWIDGVMVDNTALRARNAEYEGIVNAIGRAQGMVELDLEGHILRANDLFLRLVGYTMEELRGQPHAVLCRPEEVQSADYAERWRRLRAGEQQSGEYARITRDGREVWLHSFYNPILDAEGRPFKILKLAADLSERRLMEQALRDAKERAESAAAARSSFLANMSHEIRTPMNAIIGFSEVLLDSPLDASQRRHLSTIHQASHSMLRLLNEVLDTAKLEKGAMTLMEEDFSLRALCDQVVASMRISAIRKGLDLVLDYHPSVPLHFRGDALRVQQVLLNLLGNAVKFTEQGRVVLRVRHHGGQLSLEVEDTGIGIEQDMLERIFEPFAQADASTSRRFGGTGLGTTISRQLAHLMGGTIRVASTPGRGSVFTVRLPLPLGSPAGSPDAAGGADTPLQLPALRVLAVDDAPSNLELLEILLGREGHQVALAGGGEQAVQIAARERFDLILMDLQMPGMDGLEAARAIRRAEQAAAGRHTPIIAMSASVLEADRLVAESAGMEGFAGKPLAPTQLMREMARVLGLVMAPELPEAGHPESLAIDWHRALSLWHRPGLLHDALERFLAEQRATPGRLMQLADDQDWKGLAALAHRLVGAAGHFGLNTLQGLAGRLETAALAQDPTGCSQCIVALPGELLHAEQALRAQRLQSPDAVWLNAANGTDVQLNLACVLDLIARTITLLRAGEWPEVPFGALSALLPAEMLEDANGAIANFDFERGRRALEVLADRLQRAAPVEG</sequence>
<dbReference type="FunFam" id="3.30.565.10:FF:000010">
    <property type="entry name" value="Sensor histidine kinase RcsC"/>
    <property type="match status" value="1"/>
</dbReference>
<keyword evidence="15" id="KW-0843">Virulence</keyword>
<feature type="domain" description="PAS" evidence="26">
    <location>
        <begin position="391"/>
        <end position="465"/>
    </location>
</feature>
<evidence type="ECO:0000259" key="24">
    <source>
        <dbReference type="PROSITE" id="PS50109"/>
    </source>
</evidence>
<proteinExistence type="predicted"/>
<feature type="transmembrane region" description="Helical" evidence="23">
    <location>
        <begin position="123"/>
        <end position="149"/>
    </location>
</feature>
<evidence type="ECO:0000256" key="1">
    <source>
        <dbReference type="ARBA" id="ARBA00000085"/>
    </source>
</evidence>
<keyword evidence="9" id="KW-0732">Signal</keyword>
<evidence type="ECO:0000259" key="25">
    <source>
        <dbReference type="PROSITE" id="PS50110"/>
    </source>
</evidence>
<comment type="caution">
    <text evidence="30">The sequence shown here is derived from an EMBL/GenBank/DDBJ whole genome shotgun (WGS) entry which is preliminary data.</text>
</comment>
<feature type="modified residue" description="4-aspartylphosphate" evidence="22">
    <location>
        <position position="948"/>
    </location>
</feature>
<dbReference type="PROSITE" id="PS50894">
    <property type="entry name" value="HPT"/>
    <property type="match status" value="1"/>
</dbReference>
<dbReference type="GO" id="GO:0000155">
    <property type="term" value="F:phosphorelay sensor kinase activity"/>
    <property type="evidence" value="ECO:0007669"/>
    <property type="project" value="InterPro"/>
</dbReference>
<evidence type="ECO:0000259" key="29">
    <source>
        <dbReference type="PROSITE" id="PS50924"/>
    </source>
</evidence>
<keyword evidence="13 23" id="KW-1133">Transmembrane helix</keyword>
<evidence type="ECO:0000256" key="6">
    <source>
        <dbReference type="ARBA" id="ARBA00022553"/>
    </source>
</evidence>
<dbReference type="InterPro" id="IPR005330">
    <property type="entry name" value="MHYT_dom"/>
</dbReference>
<dbReference type="InterPro" id="IPR036097">
    <property type="entry name" value="HisK_dim/P_sf"/>
</dbReference>
<dbReference type="Pfam" id="PF08447">
    <property type="entry name" value="PAS_3"/>
    <property type="match status" value="2"/>
</dbReference>
<feature type="domain" description="Response regulatory" evidence="25">
    <location>
        <begin position="899"/>
        <end position="1018"/>
    </location>
</feature>
<evidence type="ECO:0000256" key="3">
    <source>
        <dbReference type="ARBA" id="ARBA00012438"/>
    </source>
</evidence>
<feature type="modified residue" description="Phosphohistidine" evidence="21">
    <location>
        <position position="1087"/>
    </location>
</feature>
<dbReference type="InterPro" id="IPR013655">
    <property type="entry name" value="PAS_fold_3"/>
</dbReference>
<dbReference type="CDD" id="cd00082">
    <property type="entry name" value="HisKA"/>
    <property type="match status" value="1"/>
</dbReference>
<dbReference type="InterPro" id="IPR001789">
    <property type="entry name" value="Sig_transdc_resp-reg_receiver"/>
</dbReference>
<dbReference type="GO" id="GO:0005524">
    <property type="term" value="F:ATP binding"/>
    <property type="evidence" value="ECO:0007669"/>
    <property type="project" value="UniProtKB-KW"/>
</dbReference>
<dbReference type="InterPro" id="IPR000014">
    <property type="entry name" value="PAS"/>
</dbReference>
<evidence type="ECO:0000259" key="26">
    <source>
        <dbReference type="PROSITE" id="PS50112"/>
    </source>
</evidence>
<evidence type="ECO:0000256" key="22">
    <source>
        <dbReference type="PROSITE-ProRule" id="PRU00169"/>
    </source>
</evidence>
<evidence type="ECO:0000256" key="8">
    <source>
        <dbReference type="ARBA" id="ARBA00022692"/>
    </source>
</evidence>
<keyword evidence="16 23" id="KW-0472">Membrane</keyword>
<evidence type="ECO:0000313" key="31">
    <source>
        <dbReference type="Proteomes" id="UP000255265"/>
    </source>
</evidence>
<dbReference type="InterPro" id="IPR036890">
    <property type="entry name" value="HATPase_C_sf"/>
</dbReference>
<dbReference type="SUPFAM" id="SSF55874">
    <property type="entry name" value="ATPase domain of HSP90 chaperone/DNA topoisomerase II/histidine kinase"/>
    <property type="match status" value="1"/>
</dbReference>
<dbReference type="InterPro" id="IPR004358">
    <property type="entry name" value="Sig_transdc_His_kin-like_C"/>
</dbReference>
<evidence type="ECO:0000256" key="9">
    <source>
        <dbReference type="ARBA" id="ARBA00022729"/>
    </source>
</evidence>
<dbReference type="SUPFAM" id="SSF52172">
    <property type="entry name" value="CheY-like"/>
    <property type="match status" value="1"/>
</dbReference>
<evidence type="ECO:0000256" key="7">
    <source>
        <dbReference type="ARBA" id="ARBA00022679"/>
    </source>
</evidence>
<keyword evidence="10" id="KW-0547">Nucleotide-binding</keyword>
<dbReference type="SUPFAM" id="SSF47384">
    <property type="entry name" value="Homodimeric domain of signal transducing histidine kinase"/>
    <property type="match status" value="1"/>
</dbReference>
<dbReference type="Gene3D" id="3.40.50.2300">
    <property type="match status" value="1"/>
</dbReference>
<accession>A0A370F4K2</accession>